<protein>
    <submittedName>
        <fullName evidence="1">Arabinan endo-1 5-alpha-L-arabinosidase</fullName>
    </submittedName>
</protein>
<dbReference type="EMBL" id="JAALLH010000001">
    <property type="protein sequence ID" value="NIY63118.1"/>
    <property type="molecule type" value="Genomic_DNA"/>
</dbReference>
<name>A0A7X5WY10_STRMQ</name>
<proteinExistence type="predicted"/>
<dbReference type="AlphaFoldDB" id="A0A7X5WY10"/>
<gene>
    <name evidence="1" type="ORF">SMALB_1046</name>
</gene>
<reference evidence="1 2" key="1">
    <citation type="submission" date="2020-02" db="EMBL/GenBank/DDBJ databases">
        <title>Streptomyces malaysiensis DSM14702 (JHCC583434, PFL_A843) Genome sequencing and assembly.</title>
        <authorList>
            <person name="Samborskyy M."/>
        </authorList>
    </citation>
    <scope>NUCLEOTIDE SEQUENCE [LARGE SCALE GENOMIC DNA]</scope>
    <source>
        <strain evidence="1 2">DSM 14702</strain>
    </source>
</reference>
<comment type="caution">
    <text evidence="1">The sequence shown here is derived from an EMBL/GenBank/DDBJ whole genome shotgun (WGS) entry which is preliminary data.</text>
</comment>
<dbReference type="Gene3D" id="2.60.120.200">
    <property type="match status" value="1"/>
</dbReference>
<sequence>MCRFFTARNETEVRAATSTDGVRWTHTGVWTLPTVSRLRIGRVAQNTAGAIARFDYVRTYRG</sequence>
<dbReference type="Proteomes" id="UP000536624">
    <property type="component" value="Unassembled WGS sequence"/>
</dbReference>
<organism evidence="1 2">
    <name type="scientific">Streptomyces malaysiensis</name>
    <dbReference type="NCBI Taxonomy" id="92644"/>
    <lineage>
        <taxon>Bacteria</taxon>
        <taxon>Bacillati</taxon>
        <taxon>Actinomycetota</taxon>
        <taxon>Actinomycetes</taxon>
        <taxon>Kitasatosporales</taxon>
        <taxon>Streptomycetaceae</taxon>
        <taxon>Streptomyces</taxon>
        <taxon>Streptomyces violaceusniger group</taxon>
    </lineage>
</organism>
<evidence type="ECO:0000313" key="1">
    <source>
        <dbReference type="EMBL" id="NIY63118.1"/>
    </source>
</evidence>
<evidence type="ECO:0000313" key="2">
    <source>
        <dbReference type="Proteomes" id="UP000536624"/>
    </source>
</evidence>
<accession>A0A7X5WY10</accession>